<protein>
    <recommendedName>
        <fullName evidence="3">X8 domain-containing protein</fullName>
    </recommendedName>
</protein>
<dbReference type="EMBL" id="DF196788">
    <property type="protein sequence ID" value="GAC76598.1"/>
    <property type="molecule type" value="Genomic_DNA"/>
</dbReference>
<dbReference type="AlphaFoldDB" id="M9MFZ7"/>
<keyword evidence="1" id="KW-0732">Signal</keyword>
<evidence type="ECO:0000313" key="4">
    <source>
        <dbReference type="EMBL" id="GAC76598.1"/>
    </source>
</evidence>
<organism evidence="4 5">
    <name type="scientific">Pseudozyma antarctica (strain T-34)</name>
    <name type="common">Yeast</name>
    <name type="synonym">Candida antarctica</name>
    <dbReference type="NCBI Taxonomy" id="1151754"/>
    <lineage>
        <taxon>Eukaryota</taxon>
        <taxon>Fungi</taxon>
        <taxon>Dikarya</taxon>
        <taxon>Basidiomycota</taxon>
        <taxon>Ustilaginomycotina</taxon>
        <taxon>Ustilaginomycetes</taxon>
        <taxon>Ustilaginales</taxon>
        <taxon>Ustilaginaceae</taxon>
        <taxon>Moesziomyces</taxon>
    </lineage>
</organism>
<dbReference type="Proteomes" id="UP000011976">
    <property type="component" value="Unassembled WGS sequence"/>
</dbReference>
<accession>M9MFZ7</accession>
<feature type="non-terminal residue" evidence="4">
    <location>
        <position position="1"/>
    </location>
</feature>
<gene>
    <name evidence="4" type="ORF">PANT_22d00104</name>
</gene>
<sequence>SPGCMGGTNNFPASTRLPPTPNPQLCNCVESNALSCVLNPASRDSPNIIGTLTGQACTYLSERGGSCDPILADGEAGTYGNYSSCTSAQRLEWAMSQFYEITGFNAQSCDFAGNASSKTPPDASSAAIDAAFSSCLSQSPVGVFTPQPDVSATANGTGTGTGSPASSGTATSRPSQGNSAAATVAPGVFARLAIFVLAAVAGQVASVRIERPADPSVGLKTDDSMVAAYCNHQGNIPAGLYACFRLNGDIRKRMQSADDSVKGFVNTAGNSEPPPSFSQKVDVNTDIGVY</sequence>
<reference evidence="5" key="1">
    <citation type="journal article" date="2013" name="Genome Announc.">
        <title>Genome sequence of the basidiomycetous yeast Pseudozyma antarctica T-34, a producer of the glycolipid biosurfactants mannosylerythritol lipids.</title>
        <authorList>
            <person name="Morita T."/>
            <person name="Koike H."/>
            <person name="Koyama Y."/>
            <person name="Hagiwara H."/>
            <person name="Ito E."/>
            <person name="Fukuoka T."/>
            <person name="Imura T."/>
            <person name="Machida M."/>
            <person name="Kitamoto D."/>
        </authorList>
    </citation>
    <scope>NUCLEOTIDE SEQUENCE [LARGE SCALE GENOMIC DNA]</scope>
    <source>
        <strain evidence="5">T-34</strain>
    </source>
</reference>
<proteinExistence type="predicted"/>
<name>M9MFZ7_PSEA3</name>
<feature type="region of interest" description="Disordered" evidence="2">
    <location>
        <begin position="146"/>
        <end position="180"/>
    </location>
</feature>
<evidence type="ECO:0000259" key="3">
    <source>
        <dbReference type="SMART" id="SM00768"/>
    </source>
</evidence>
<evidence type="ECO:0000256" key="1">
    <source>
        <dbReference type="ARBA" id="ARBA00022729"/>
    </source>
</evidence>
<dbReference type="SMART" id="SM00768">
    <property type="entry name" value="X8"/>
    <property type="match status" value="1"/>
</dbReference>
<evidence type="ECO:0000256" key="2">
    <source>
        <dbReference type="SAM" id="MobiDB-lite"/>
    </source>
</evidence>
<dbReference type="Gene3D" id="1.20.58.1040">
    <property type="match status" value="1"/>
</dbReference>
<dbReference type="InterPro" id="IPR012946">
    <property type="entry name" value="X8"/>
</dbReference>
<dbReference type="Pfam" id="PF07983">
    <property type="entry name" value="X8"/>
    <property type="match status" value="1"/>
</dbReference>
<feature type="domain" description="X8" evidence="3">
    <location>
        <begin position="34"/>
        <end position="137"/>
    </location>
</feature>
<feature type="compositionally biased region" description="Low complexity" evidence="2">
    <location>
        <begin position="151"/>
        <end position="172"/>
    </location>
</feature>
<evidence type="ECO:0000313" key="5">
    <source>
        <dbReference type="Proteomes" id="UP000011976"/>
    </source>
</evidence>